<proteinExistence type="predicted"/>
<gene>
    <name evidence="1" type="ORF">BAZ10_10845</name>
</gene>
<evidence type="ECO:0000313" key="1">
    <source>
        <dbReference type="EMBL" id="OPC61593.1"/>
    </source>
</evidence>
<sequence>MNKALSSTDILSKKYKLFDFDGKWYDAFDTPETSGVWFIWGNSGNGKTSFILELVKELSKFGRVLYNSLEEGTSHTMQNAWKRHRVHECGRKVQLICEDMKALDERLSRRKSPDIIVNDSWQYTNQTFQQYLAMKRKYPNKLFIFTSQADGKNPSGKSAVKVMYDASLKIWIEGFRAFSKGRYIGHNGGIYTIWDEGAQKYWGTTETK</sequence>
<dbReference type="InterPro" id="IPR027417">
    <property type="entry name" value="P-loop_NTPase"/>
</dbReference>
<accession>A0A1T3MAG1</accession>
<reference evidence="1 2" key="1">
    <citation type="submission" date="2016-06" db="EMBL/GenBank/DDBJ databases">
        <title>Revisiting the taxonomy of the Elizabethkingia Genus based on Whole-Genome Sequencing, Optical Mapping, and MALDI-TOF.</title>
        <authorList>
            <person name="Nicholson A.C."/>
        </authorList>
    </citation>
    <scope>NUCLEOTIDE SEQUENCE [LARGE SCALE GENOMIC DNA]</scope>
    <source>
        <strain evidence="1 2">G4070</strain>
    </source>
</reference>
<keyword evidence="1" id="KW-0378">Hydrolase</keyword>
<dbReference type="GO" id="GO:0008233">
    <property type="term" value="F:peptidase activity"/>
    <property type="evidence" value="ECO:0007669"/>
    <property type="project" value="UniProtKB-KW"/>
</dbReference>
<dbReference type="RefSeq" id="WP_078773019.1">
    <property type="nucleotide sequence ID" value="NZ_CBCSBR010000018.1"/>
</dbReference>
<dbReference type="SUPFAM" id="SSF52540">
    <property type="entry name" value="P-loop containing nucleoside triphosphate hydrolases"/>
    <property type="match status" value="1"/>
</dbReference>
<dbReference type="EMBL" id="MAHX01000020">
    <property type="protein sequence ID" value="OPC61593.1"/>
    <property type="molecule type" value="Genomic_DNA"/>
</dbReference>
<name>A0A1T3MAG1_9FLAO</name>
<dbReference type="Proteomes" id="UP000190813">
    <property type="component" value="Unassembled WGS sequence"/>
</dbReference>
<organism evidence="1 2">
    <name type="scientific">Elizabethkingia occulta</name>
    <dbReference type="NCBI Taxonomy" id="1867263"/>
    <lineage>
        <taxon>Bacteria</taxon>
        <taxon>Pseudomonadati</taxon>
        <taxon>Bacteroidota</taxon>
        <taxon>Flavobacteriia</taxon>
        <taxon>Flavobacteriales</taxon>
        <taxon>Weeksellaceae</taxon>
        <taxon>Elizabethkingia</taxon>
    </lineage>
</organism>
<dbReference type="Gene3D" id="3.40.50.300">
    <property type="entry name" value="P-loop containing nucleotide triphosphate hydrolases"/>
    <property type="match status" value="1"/>
</dbReference>
<keyword evidence="2" id="KW-1185">Reference proteome</keyword>
<evidence type="ECO:0000313" key="2">
    <source>
        <dbReference type="Proteomes" id="UP000190813"/>
    </source>
</evidence>
<dbReference type="GO" id="GO:0006508">
    <property type="term" value="P:proteolysis"/>
    <property type="evidence" value="ECO:0007669"/>
    <property type="project" value="UniProtKB-KW"/>
</dbReference>
<protein>
    <submittedName>
        <fullName evidence="1">ATP-dependent serine protease</fullName>
    </submittedName>
</protein>
<dbReference type="AlphaFoldDB" id="A0A1T3MAG1"/>
<comment type="caution">
    <text evidence="1">The sequence shown here is derived from an EMBL/GenBank/DDBJ whole genome shotgun (WGS) entry which is preliminary data.</text>
</comment>
<keyword evidence="1" id="KW-0645">Protease</keyword>